<feature type="domain" description="Sodium/calcium exchanger membrane region" evidence="7">
    <location>
        <begin position="43"/>
        <end position="185"/>
    </location>
</feature>
<evidence type="ECO:0000256" key="4">
    <source>
        <dbReference type="ARBA" id="ARBA00023136"/>
    </source>
</evidence>
<feature type="transmembrane region" description="Helical" evidence="6">
    <location>
        <begin position="71"/>
        <end position="92"/>
    </location>
</feature>
<feature type="transmembrane region" description="Helical" evidence="6">
    <location>
        <begin position="167"/>
        <end position="184"/>
    </location>
</feature>
<keyword evidence="3 6" id="KW-1133">Transmembrane helix</keyword>
<keyword evidence="4 6" id="KW-0472">Membrane</keyword>
<organism evidence="8 9">
    <name type="scientific">Caulobacter henricii</name>
    <dbReference type="NCBI Taxonomy" id="69395"/>
    <lineage>
        <taxon>Bacteria</taxon>
        <taxon>Pseudomonadati</taxon>
        <taxon>Pseudomonadota</taxon>
        <taxon>Alphaproteobacteria</taxon>
        <taxon>Caulobacterales</taxon>
        <taxon>Caulobacteraceae</taxon>
        <taxon>Caulobacter</taxon>
    </lineage>
</organism>
<feature type="region of interest" description="Disordered" evidence="5">
    <location>
        <begin position="315"/>
        <end position="337"/>
    </location>
</feature>
<proteinExistence type="predicted"/>
<evidence type="ECO:0000256" key="2">
    <source>
        <dbReference type="ARBA" id="ARBA00022692"/>
    </source>
</evidence>
<feature type="transmembrane region" description="Helical" evidence="6">
    <location>
        <begin position="216"/>
        <end position="234"/>
    </location>
</feature>
<dbReference type="AlphaFoldDB" id="A0A0P0P4C0"/>
<sequence length="477" mass="50956">MALSSSQARKLWIPVGLAAAVMVPALALRIAGWRPNPVLDMGVFGAAILAAGLLLSWGAEAAEKYLSQGPILAAVALVPVLPEYAVDIYYAFQAGRSPSEGYVAFAAANMTGANRLLIGLAWPAMVLLHWRKNRQRGIELAPVNAIEIVVLALSSAYAFVIILKNTISAWDSIVLVGLFGLYLWRVSKLPKAQDEEENEEPGPGAVIAKMSNTTRWTVMIGMTVIAAGVILAVAEPFAESMIDGGRALGIDQFLLIQWLAPIASEAPAVVIAALTAVALGYLILAAGLFAVNWRAIAGLVSTAFSLTAKPETVSQPHLARRPQAWSAPVTKPRPNKPSRRAAITVGLLTFALAHSGSALAARAERALVLEATAPGVWRAEARRMTVEFRRTGAETDPRLTIRFLDANGEVVSPPTARRVTLSAPDQAIVFTLNGREWTSTSMQFAPREGAMLSIVEADHQHDFRLNVHAPASPEARP</sequence>
<dbReference type="KEGG" id="chq:AQ619_18505"/>
<feature type="transmembrane region" description="Helical" evidence="6">
    <location>
        <begin position="268"/>
        <end position="291"/>
    </location>
</feature>
<feature type="transmembrane region" description="Helical" evidence="6">
    <location>
        <begin position="140"/>
        <end position="161"/>
    </location>
</feature>
<keyword evidence="8" id="KW-0614">Plasmid</keyword>
<dbReference type="OrthoDB" id="57558at2"/>
<name>A0A0P0P4C0_9CAUL</name>
<dbReference type="Proteomes" id="UP000056905">
    <property type="component" value="Plasmid pCB4"/>
</dbReference>
<keyword evidence="2 6" id="KW-0812">Transmembrane</keyword>
<dbReference type="Pfam" id="PF01699">
    <property type="entry name" value="Na_Ca_ex"/>
    <property type="match status" value="1"/>
</dbReference>
<evidence type="ECO:0000256" key="3">
    <source>
        <dbReference type="ARBA" id="ARBA00022989"/>
    </source>
</evidence>
<gene>
    <name evidence="8" type="ORF">AQ619_18505</name>
</gene>
<feature type="transmembrane region" description="Helical" evidence="6">
    <location>
        <begin position="38"/>
        <end position="59"/>
    </location>
</feature>
<feature type="transmembrane region" description="Helical" evidence="6">
    <location>
        <begin position="104"/>
        <end position="128"/>
    </location>
</feature>
<evidence type="ECO:0000313" key="9">
    <source>
        <dbReference type="Proteomes" id="UP000056905"/>
    </source>
</evidence>
<evidence type="ECO:0000256" key="5">
    <source>
        <dbReference type="SAM" id="MobiDB-lite"/>
    </source>
</evidence>
<keyword evidence="9" id="KW-1185">Reference proteome</keyword>
<comment type="subcellular location">
    <subcellularLocation>
        <location evidence="1">Membrane</location>
        <topology evidence="1">Multi-pass membrane protein</topology>
    </subcellularLocation>
</comment>
<dbReference type="InterPro" id="IPR044880">
    <property type="entry name" value="NCX_ion-bd_dom_sf"/>
</dbReference>
<evidence type="ECO:0000256" key="6">
    <source>
        <dbReference type="SAM" id="Phobius"/>
    </source>
</evidence>
<evidence type="ECO:0000313" key="8">
    <source>
        <dbReference type="EMBL" id="ALL15477.1"/>
    </source>
</evidence>
<dbReference type="Gene3D" id="1.20.1420.30">
    <property type="entry name" value="NCX, central ion-binding region"/>
    <property type="match status" value="1"/>
</dbReference>
<dbReference type="GO" id="GO:0016020">
    <property type="term" value="C:membrane"/>
    <property type="evidence" value="ECO:0007669"/>
    <property type="project" value="UniProtKB-SubCell"/>
</dbReference>
<dbReference type="InterPro" id="IPR004837">
    <property type="entry name" value="NaCa_Exmemb"/>
</dbReference>
<geneLocation type="plasmid" evidence="9">
    <name>CB4 Plasmid</name>
</geneLocation>
<protein>
    <recommendedName>
        <fullName evidence="7">Sodium/calcium exchanger membrane region domain-containing protein</fullName>
    </recommendedName>
</protein>
<dbReference type="GO" id="GO:0055085">
    <property type="term" value="P:transmembrane transport"/>
    <property type="evidence" value="ECO:0007669"/>
    <property type="project" value="InterPro"/>
</dbReference>
<evidence type="ECO:0000256" key="1">
    <source>
        <dbReference type="ARBA" id="ARBA00004141"/>
    </source>
</evidence>
<feature type="transmembrane region" description="Helical" evidence="6">
    <location>
        <begin position="12"/>
        <end position="32"/>
    </location>
</feature>
<accession>A0A0P0P4C0</accession>
<reference evidence="8 9" key="1">
    <citation type="submission" date="2015-10" db="EMBL/GenBank/DDBJ databases">
        <title>Conservation of the essential genome among Caulobacter and Brevundimonas species.</title>
        <authorList>
            <person name="Scott D."/>
            <person name="Ely B."/>
        </authorList>
    </citation>
    <scope>NUCLEOTIDE SEQUENCE [LARGE SCALE GENOMIC DNA]</scope>
    <source>
        <strain evidence="8 9">CB4</strain>
        <plasmid evidence="9">CB4 Plasmid</plasmid>
    </source>
</reference>
<dbReference type="EMBL" id="CP013003">
    <property type="protein sequence ID" value="ALL15477.1"/>
    <property type="molecule type" value="Genomic_DNA"/>
</dbReference>
<evidence type="ECO:0000259" key="7">
    <source>
        <dbReference type="Pfam" id="PF01699"/>
    </source>
</evidence>